<dbReference type="Proteomes" id="UP000182932">
    <property type="component" value="Unassembled WGS sequence"/>
</dbReference>
<feature type="active site" description="Proton acceptor" evidence="7">
    <location>
        <position position="121"/>
    </location>
</feature>
<keyword evidence="7" id="KW-0479">Metal-binding</keyword>
<gene>
    <name evidence="7" type="primary">tgt</name>
    <name evidence="10" type="ORF">SAMN04487940_107152</name>
</gene>
<evidence type="ECO:0000256" key="8">
    <source>
        <dbReference type="SAM" id="MobiDB-lite"/>
    </source>
</evidence>
<comment type="caution">
    <text evidence="10">The sequence shown here is derived from an EMBL/GenBank/DDBJ whole genome shotgun (WGS) entry which is preliminary data.</text>
</comment>
<feature type="binding site" evidence="7">
    <location>
        <position position="364"/>
    </location>
    <ligand>
        <name>Zn(2+)</name>
        <dbReference type="ChEBI" id="CHEBI:29105"/>
    </ligand>
</feature>
<keyword evidence="7" id="KW-0862">Zinc</keyword>
<feature type="active site" description="Nucleophile" evidence="7">
    <location>
        <position position="295"/>
    </location>
</feature>
<dbReference type="GO" id="GO:0005829">
    <property type="term" value="C:cytosol"/>
    <property type="evidence" value="ECO:0007669"/>
    <property type="project" value="TreeGrafter"/>
</dbReference>
<comment type="catalytic activity">
    <reaction evidence="6 7">
        <text>7-aminomethyl-7-carbaguanine + guanosine(34) in tRNA = 7-aminomethyl-7-carbaguanosine(34) in tRNA + guanine</text>
        <dbReference type="Rhea" id="RHEA:24104"/>
        <dbReference type="Rhea" id="RHEA-COMP:10341"/>
        <dbReference type="Rhea" id="RHEA-COMP:10342"/>
        <dbReference type="ChEBI" id="CHEBI:16235"/>
        <dbReference type="ChEBI" id="CHEBI:58703"/>
        <dbReference type="ChEBI" id="CHEBI:74269"/>
        <dbReference type="ChEBI" id="CHEBI:82833"/>
        <dbReference type="EC" id="2.4.2.29"/>
    </reaction>
</comment>
<evidence type="ECO:0000256" key="4">
    <source>
        <dbReference type="ARBA" id="ARBA00022694"/>
    </source>
</evidence>
<dbReference type="NCBIfam" id="TIGR00430">
    <property type="entry name" value="Q_tRNA_tgt"/>
    <property type="match status" value="1"/>
</dbReference>
<dbReference type="InterPro" id="IPR050076">
    <property type="entry name" value="ArchSynthase1/Queuine_TRR"/>
</dbReference>
<comment type="function">
    <text evidence="7">Catalyzes the base-exchange of a guanine (G) residue with the queuine precursor 7-aminomethyl-7-deazaguanine (PreQ1) at position 34 (anticodon wobble position) in tRNAs with GU(N) anticodons (tRNA-Asp, -Asn, -His and -Tyr). Catalysis occurs through a double-displacement mechanism. The nucleophile active site attacks the C1' of nucleotide 34 to detach the guanine base from the RNA, forming a covalent enzyme-RNA intermediate. The proton acceptor active site deprotonates the incoming PreQ1, allowing a nucleophilic attack on the C1' of the ribose to form the product. After dissociation, two additional enzymatic reactions on the tRNA convert PreQ1 to queuine (Q), resulting in the hypermodified nucleoside queuosine (7-(((4,5-cis-dihydroxy-2-cyclopenten-1-yl)amino)methyl)-7-deazaguanosine).</text>
</comment>
<organism evidence="10 11">
    <name type="scientific">Marinovum algicola</name>
    <dbReference type="NCBI Taxonomy" id="42444"/>
    <lineage>
        <taxon>Bacteria</taxon>
        <taxon>Pseudomonadati</taxon>
        <taxon>Pseudomonadota</taxon>
        <taxon>Alphaproteobacteria</taxon>
        <taxon>Rhodobacterales</taxon>
        <taxon>Roseobacteraceae</taxon>
        <taxon>Marinovum</taxon>
    </lineage>
</organism>
<dbReference type="HAMAP" id="MF_00168">
    <property type="entry name" value="Q_tRNA_Tgt"/>
    <property type="match status" value="1"/>
</dbReference>
<evidence type="ECO:0000256" key="2">
    <source>
        <dbReference type="ARBA" id="ARBA00022676"/>
    </source>
</evidence>
<evidence type="ECO:0000256" key="1">
    <source>
        <dbReference type="ARBA" id="ARBA00004691"/>
    </source>
</evidence>
<dbReference type="GO" id="GO:0046872">
    <property type="term" value="F:metal ion binding"/>
    <property type="evidence" value="ECO:0007669"/>
    <property type="project" value="UniProtKB-KW"/>
</dbReference>
<evidence type="ECO:0000313" key="10">
    <source>
        <dbReference type="EMBL" id="SEJ57801.1"/>
    </source>
</evidence>
<reference evidence="10 11" key="1">
    <citation type="submission" date="2016-10" db="EMBL/GenBank/DDBJ databases">
        <authorList>
            <person name="Varghese N."/>
            <person name="Submissions S."/>
        </authorList>
    </citation>
    <scope>NUCLEOTIDE SEQUENCE [LARGE SCALE GENOMIC DNA]</scope>
    <source>
        <strain evidence="10 11">FF3</strain>
    </source>
</reference>
<dbReference type="InterPro" id="IPR036511">
    <property type="entry name" value="TGT-like_sf"/>
</dbReference>
<comment type="subunit">
    <text evidence="7">Homodimer. Within each dimer, one monomer is responsible for RNA recognition and catalysis, while the other monomer binds to the replacement base PreQ1.</text>
</comment>
<comment type="cofactor">
    <cofactor evidence="7">
        <name>Zn(2+)</name>
        <dbReference type="ChEBI" id="CHEBI:29105"/>
    </cofactor>
    <text evidence="7">Binds 1 zinc ion per subunit.</text>
</comment>
<dbReference type="PANTHER" id="PTHR46499:SF1">
    <property type="entry name" value="QUEUINE TRNA-RIBOSYLTRANSFERASE"/>
    <property type="match status" value="1"/>
</dbReference>
<dbReference type="GO" id="GO:0008616">
    <property type="term" value="P:tRNA queuosine(34) biosynthetic process"/>
    <property type="evidence" value="ECO:0007669"/>
    <property type="project" value="UniProtKB-UniRule"/>
</dbReference>
<feature type="region of interest" description="RNA binding" evidence="7">
    <location>
        <begin position="276"/>
        <end position="282"/>
    </location>
</feature>
<dbReference type="InterPro" id="IPR002616">
    <property type="entry name" value="tRNA_ribo_trans-like"/>
</dbReference>
<feature type="domain" description="tRNA-guanine(15) transglycosylase-like" evidence="9">
    <location>
        <begin position="43"/>
        <end position="397"/>
    </location>
</feature>
<feature type="binding site" evidence="7">
    <location>
        <begin position="121"/>
        <end position="125"/>
    </location>
    <ligand>
        <name>substrate</name>
    </ligand>
</feature>
<dbReference type="AlphaFoldDB" id="A0A975ZNN4"/>
<feature type="binding site" evidence="7">
    <location>
        <position position="333"/>
    </location>
    <ligand>
        <name>Zn(2+)</name>
        <dbReference type="ChEBI" id="CHEBI:29105"/>
    </ligand>
</feature>
<evidence type="ECO:0000256" key="5">
    <source>
        <dbReference type="ARBA" id="ARBA00022785"/>
    </source>
</evidence>
<dbReference type="PANTHER" id="PTHR46499">
    <property type="entry name" value="QUEUINE TRNA-RIBOSYLTRANSFERASE"/>
    <property type="match status" value="1"/>
</dbReference>
<dbReference type="EC" id="2.4.2.29" evidence="7"/>
<protein>
    <recommendedName>
        <fullName evidence="7">Queuine tRNA-ribosyltransferase</fullName>
        <ecNumber evidence="7">2.4.2.29</ecNumber>
    </recommendedName>
    <alternativeName>
        <fullName evidence="7">Guanine insertion enzyme</fullName>
    </alternativeName>
    <alternativeName>
        <fullName evidence="7">tRNA-guanine transglycosylase</fullName>
    </alternativeName>
</protein>
<dbReference type="EMBL" id="FNYY01000007">
    <property type="protein sequence ID" value="SEJ57801.1"/>
    <property type="molecule type" value="Genomic_DNA"/>
</dbReference>
<dbReference type="Gene3D" id="3.20.20.105">
    <property type="entry name" value="Queuine tRNA-ribosyltransferase-like"/>
    <property type="match status" value="1"/>
</dbReference>
<feature type="binding site" evidence="7">
    <location>
        <position position="175"/>
    </location>
    <ligand>
        <name>substrate</name>
    </ligand>
</feature>
<dbReference type="FunFam" id="3.20.20.105:FF:000001">
    <property type="entry name" value="Queuine tRNA-ribosyltransferase"/>
    <property type="match status" value="1"/>
</dbReference>
<comment type="similarity">
    <text evidence="7">Belongs to the queuine tRNA-ribosyltransferase family.</text>
</comment>
<evidence type="ECO:0000256" key="7">
    <source>
        <dbReference type="HAMAP-Rule" id="MF_00168"/>
    </source>
</evidence>
<dbReference type="SUPFAM" id="SSF51713">
    <property type="entry name" value="tRNA-guanine transglycosylase"/>
    <property type="match status" value="1"/>
</dbReference>
<keyword evidence="11" id="KW-1185">Reference proteome</keyword>
<dbReference type="GO" id="GO:0008479">
    <property type="term" value="F:tRNA-guanosine(34) queuine transglycosylase activity"/>
    <property type="evidence" value="ECO:0007669"/>
    <property type="project" value="UniProtKB-UniRule"/>
</dbReference>
<dbReference type="NCBIfam" id="TIGR00449">
    <property type="entry name" value="tgt_general"/>
    <property type="match status" value="1"/>
</dbReference>
<feature type="binding site" evidence="7">
    <location>
        <position position="245"/>
    </location>
    <ligand>
        <name>substrate</name>
    </ligand>
</feature>
<keyword evidence="5 7" id="KW-0671">Queuosine biosynthesis</keyword>
<evidence type="ECO:0000256" key="6">
    <source>
        <dbReference type="ARBA" id="ARBA00050112"/>
    </source>
</evidence>
<dbReference type="InterPro" id="IPR004803">
    <property type="entry name" value="TGT"/>
</dbReference>
<feature type="binding site" evidence="7">
    <location>
        <position position="218"/>
    </location>
    <ligand>
        <name>substrate</name>
    </ligand>
</feature>
<comment type="pathway">
    <text evidence="1 7">tRNA modification; tRNA-queuosine biosynthesis.</text>
</comment>
<feature type="binding site" evidence="7">
    <location>
        <position position="338"/>
    </location>
    <ligand>
        <name>Zn(2+)</name>
        <dbReference type="ChEBI" id="CHEBI:29105"/>
    </ligand>
</feature>
<keyword evidence="2 7" id="KW-0328">Glycosyltransferase</keyword>
<proteinExistence type="inferred from homology"/>
<comment type="caution">
    <text evidence="7">Lacks conserved residue(s) required for the propagation of feature annotation.</text>
</comment>
<dbReference type="Pfam" id="PF01702">
    <property type="entry name" value="TGT"/>
    <property type="match status" value="1"/>
</dbReference>
<accession>A0A975ZNN4</accession>
<keyword evidence="3 7" id="KW-0808">Transferase</keyword>
<evidence type="ECO:0000259" key="9">
    <source>
        <dbReference type="Pfam" id="PF01702"/>
    </source>
</evidence>
<evidence type="ECO:0000256" key="3">
    <source>
        <dbReference type="ARBA" id="ARBA00022679"/>
    </source>
</evidence>
<name>A0A975ZNN4_9RHOB</name>
<feature type="region of interest" description="Disordered" evidence="8">
    <location>
        <begin position="1"/>
        <end position="55"/>
    </location>
</feature>
<evidence type="ECO:0000313" key="11">
    <source>
        <dbReference type="Proteomes" id="UP000182932"/>
    </source>
</evidence>
<keyword evidence="4 7" id="KW-0819">tRNA processing</keyword>
<sequence length="404" mass="44424">MHGLQAKAEPARVKSALSTNAVKPGKSGRMTQTSFTLHASDGRARTGVISTPRGDIRTPAFMPVGTAATVKAMLPESVRETGADILLGNTYHLMLRPTAERIDRLGGLHVFMNWQRPILTDSGGFQVMSLASLRKLTEQGVSFKSHIDGSKHMLSPERSMEIQRLLGSDIVMCFDECPALPADRDRIAESMELSMRWAARSKAAFGDRPGHMLFGIQQGGLEQDLRQHSAEALREIGFDGYAIGGLAVGEGQEAMFGCLDFAPGQLPEDRPRYLMGVGKPDDIVGAVARGVDMMDCVLPSRSGRTGQVFTRLGQLNIKNARHQDDPRPLDESCGCPTCRNYSRAYLHHVFRSQEIISSMLLTWHNLHYYQELMDGMRTAIAKGGFAQWASEFHAQRAQGDIDPL</sequence>
<feature type="binding site" evidence="7">
    <location>
        <position position="335"/>
    </location>
    <ligand>
        <name>Zn(2+)</name>
        <dbReference type="ChEBI" id="CHEBI:29105"/>
    </ligand>
</feature>